<keyword evidence="7" id="KW-1185">Reference proteome</keyword>
<feature type="signal peptide" evidence="2">
    <location>
        <begin position="1"/>
        <end position="35"/>
    </location>
</feature>
<evidence type="ECO:0000256" key="1">
    <source>
        <dbReference type="ARBA" id="ARBA00022737"/>
    </source>
</evidence>
<dbReference type="Pfam" id="PF03527">
    <property type="entry name" value="RHS"/>
    <property type="match status" value="1"/>
</dbReference>
<evidence type="ECO:0000259" key="5">
    <source>
        <dbReference type="Pfam" id="PF25023"/>
    </source>
</evidence>
<dbReference type="Proteomes" id="UP000596827">
    <property type="component" value="Unassembled WGS sequence"/>
</dbReference>
<dbReference type="InterPro" id="IPR050708">
    <property type="entry name" value="T6SS_VgrG/RHS"/>
</dbReference>
<dbReference type="InterPro" id="IPR056823">
    <property type="entry name" value="TEN-like_YD-shell"/>
</dbReference>
<dbReference type="InterPro" id="IPR022385">
    <property type="entry name" value="Rhs_assc_core"/>
</dbReference>
<reference evidence="6" key="1">
    <citation type="submission" date="2020-08" db="EMBL/GenBank/DDBJ databases">
        <title>Ramlibacter sp. GTP1 16S ribosomal RNA gene genome sequencing and assembly.</title>
        <authorList>
            <person name="Kang M."/>
        </authorList>
    </citation>
    <scope>NUCLEOTIDE SEQUENCE</scope>
    <source>
        <strain evidence="6">GTP1</strain>
    </source>
</reference>
<sequence>MPTMLLARIRAFMSSTVAALLAVAFFFLPSLPAHASGQVEILSKCPASWWAASQRFTASCTKEAACIKYSGTRTFQGIYVAMSGNQYCEYTDGYRVTLSGLYPERGDISCPANATLSYTTWGQYPVCTCDDPYFTVDGISCTTPTPRTVASNGGRTVKVGDGPVVFAAKVMQGTPKAGVMVLLYPHAGNFGGFTFESTPYTDANGEVRIKYSSTWDLVGATREAVLSIACEGCTNRALVKMTVLGRPALQAQMCHRTEFPIELTSGTKLLEEADLQDAALHPLEFTRHYASRWDELPAAGLGTHWSHNHAHRVALGTEWRTVLFGDGTSSRFRNAAVPAGAVANWSCPSGVDCPPPAVVTSAPATWQADGNADSMTDEGDRIVVRRLHDGTVYEFEKATGRLLVMRGSNGWAYTYGYTGGQLARVSNAFGRSMTFDWDAAGRLVRVVGADGNSVSFGFDSAARLAQATHSMGTSRAYLYEDTRWPNAVTGLVDERSQRWGNYAYDASGRAAVSELASGVHRRSVAYGEQSTAVSDALGTTRTYQYSRMTGAASGLALTQSSTLGVAGESVAQRTLDVNSLVVSETDFLGITTLFTWDGTRRLQTAQTRAANRPEAQTTQTEWHPTLRRPVRVTEPGRTSESTWDALGNLLTRTVTDTATGEVRTWRWTYAANNLPTSMTDSEGATWQYAYDSLGNRIREKDPLGLETVYTHDAGGRVLTQTDPSGLVTRYTYDGRGRLLTQVRGSDSSSFTYTLTGQLASATLPNGYQVQYTYDAAQRLVGATDNQGGVIAYTLDAEGNAVRQDVKDAAGNIALTTSRVINALNQVVAIQGAAGQNTQLSYDANGERVAQTDPLNQTTRQSLDGLRRISSTTFADNESALQSWNALDQLTEVTDPKKVKTSYAVNAFGEVTRESSPDIGTVTLKRDRRGDVVESRDAKGQVTQIERDVLGRPVVIRYHARSTVRITYDTAGFISKIEDSSGRTLYTRDLHGRVLDKTTFTNDNPSNPSSYRVAYSYTNGDLTGMVYPSGLKVMFKRTAGRITGIDVLEPGKSKAWVTLVSNLKHTPLGQPKSWDWFNGAKANRTFDQDSRMTSNEFARYSYDAAGRMVGITQDLWASRSVVVGTTTVSELYTVPITWTAGYDRRNRLTSFERAGAKSVYTYDPNSNRLTAIETQGSDVDLEGTFDAPNLAQSANQTLKIDPGSNRLLGFRQTLTKMLNDQILSATDSTVNYSVDENGAMTNDGLRNFVYDDVGRLAQVQIQKNGEAAAVRYLYNGLGQRVFKSEPEVVQTLPSEDALGNTFVNWLRKNFGWLFARGNGAKSTLGKSFVYGDGAIPSWAVVGEYDNGTAESRGNTEYIWLPTAEGAMPVGFYKNGKLYAVHTDHLGTPRQVRDATRLVVWQWSYSGFGANTPAGILAFTVGSGLRATLPAVELNLRFDGQYFDSESGLIANDFRPYDARVRGGYIQPDPVGLDGGLNRYPYAGSNPHEFNDPLGLTRRGGSLQSYQQNLLNAQARVLIRELGSYGYSYTSISAPNSGYSAQNIAQLSTILRTLQSAQQCRRYGVNAPPVRIQGQWTNRDLLDGLRGVPPRSLGRPDLHHADQMPGSAIHEVLPSVHRGNTTLHPNTFNQGVTPEMRNQDRQLHWWYRAQEQGAHQKFPGMLYD</sequence>
<dbReference type="NCBIfam" id="TIGR03696">
    <property type="entry name" value="Rhs_assc_core"/>
    <property type="match status" value="1"/>
</dbReference>
<feature type="domain" description="DUF6531" evidence="4">
    <location>
        <begin position="260"/>
        <end position="331"/>
    </location>
</feature>
<feature type="chain" id="PRO_5037265208" evidence="2">
    <location>
        <begin position="36"/>
        <end position="1662"/>
    </location>
</feature>
<keyword evidence="2" id="KW-0732">Signal</keyword>
<dbReference type="InterPro" id="IPR045351">
    <property type="entry name" value="DUF6531"/>
</dbReference>
<feature type="domain" description="Teneurin-like YD-shell" evidence="5">
    <location>
        <begin position="642"/>
        <end position="792"/>
    </location>
</feature>
<dbReference type="NCBIfam" id="TIGR01643">
    <property type="entry name" value="YD_repeat_2x"/>
    <property type="match status" value="5"/>
</dbReference>
<name>A0A923MFH2_9BURK</name>
<evidence type="ECO:0000259" key="3">
    <source>
        <dbReference type="Pfam" id="PF03527"/>
    </source>
</evidence>
<protein>
    <submittedName>
        <fullName evidence="6">RHS domain-containing protein</fullName>
    </submittedName>
</protein>
<dbReference type="Gene3D" id="2.180.10.10">
    <property type="entry name" value="RHS repeat-associated core"/>
    <property type="match status" value="3"/>
</dbReference>
<dbReference type="Pfam" id="PF25023">
    <property type="entry name" value="TEN_YD-shell"/>
    <property type="match status" value="1"/>
</dbReference>
<evidence type="ECO:0000313" key="7">
    <source>
        <dbReference type="Proteomes" id="UP000596827"/>
    </source>
</evidence>
<comment type="caution">
    <text evidence="6">The sequence shown here is derived from an EMBL/GenBank/DDBJ whole genome shotgun (WGS) entry which is preliminary data.</text>
</comment>
<dbReference type="PANTHER" id="PTHR32305">
    <property type="match status" value="1"/>
</dbReference>
<dbReference type="Pfam" id="PF20148">
    <property type="entry name" value="DUF6531"/>
    <property type="match status" value="1"/>
</dbReference>
<gene>
    <name evidence="6" type="ORF">H8R02_28775</name>
</gene>
<dbReference type="InterPro" id="IPR001826">
    <property type="entry name" value="RHS"/>
</dbReference>
<dbReference type="InterPro" id="IPR006530">
    <property type="entry name" value="YD"/>
</dbReference>
<dbReference type="InterPro" id="IPR031325">
    <property type="entry name" value="RHS_repeat"/>
</dbReference>
<organism evidence="6 7">
    <name type="scientific">Ramlibacter albus</name>
    <dbReference type="NCBI Taxonomy" id="2079448"/>
    <lineage>
        <taxon>Bacteria</taxon>
        <taxon>Pseudomonadati</taxon>
        <taxon>Pseudomonadota</taxon>
        <taxon>Betaproteobacteria</taxon>
        <taxon>Burkholderiales</taxon>
        <taxon>Comamonadaceae</taxon>
        <taxon>Ramlibacter</taxon>
    </lineage>
</organism>
<feature type="domain" description="RHS protein conserved region" evidence="3">
    <location>
        <begin position="1380"/>
        <end position="1410"/>
    </location>
</feature>
<keyword evidence="1" id="KW-0677">Repeat</keyword>
<dbReference type="RefSeq" id="WP_187085278.1">
    <property type="nucleotide sequence ID" value="NZ_JACORU010000018.1"/>
</dbReference>
<dbReference type="PANTHER" id="PTHR32305:SF15">
    <property type="entry name" value="PROTEIN RHSA-RELATED"/>
    <property type="match status" value="1"/>
</dbReference>
<evidence type="ECO:0000259" key="4">
    <source>
        <dbReference type="Pfam" id="PF20148"/>
    </source>
</evidence>
<evidence type="ECO:0000313" key="6">
    <source>
        <dbReference type="EMBL" id="MBC5768489.1"/>
    </source>
</evidence>
<evidence type="ECO:0000256" key="2">
    <source>
        <dbReference type="SAM" id="SignalP"/>
    </source>
</evidence>
<dbReference type="EMBL" id="JACORU010000018">
    <property type="protein sequence ID" value="MBC5768489.1"/>
    <property type="molecule type" value="Genomic_DNA"/>
</dbReference>
<proteinExistence type="predicted"/>
<accession>A0A923MFH2</accession>
<dbReference type="Pfam" id="PF05593">
    <property type="entry name" value="RHS_repeat"/>
    <property type="match status" value="1"/>
</dbReference>